<evidence type="ECO:0000313" key="7">
    <source>
        <dbReference type="EMBL" id="RJS47050.1"/>
    </source>
</evidence>
<dbReference type="PANTHER" id="PTHR34384">
    <property type="entry name" value="L-2,3-DIAMINOPROPANOATE--CITRATE LIGASE"/>
    <property type="match status" value="1"/>
</dbReference>
<dbReference type="RefSeq" id="WP_120061020.1">
    <property type="nucleotide sequence ID" value="NZ_QYRP01000002.1"/>
</dbReference>
<dbReference type="InterPro" id="IPR007310">
    <property type="entry name" value="Aerobactin_biosyn_IucA/IucC_N"/>
</dbReference>
<comment type="similarity">
    <text evidence="3">Belongs to the IucA/IucC family.</text>
</comment>
<dbReference type="Pfam" id="PF04183">
    <property type="entry name" value="IucA_IucC"/>
    <property type="match status" value="1"/>
</dbReference>
<dbReference type="SMART" id="SM01006">
    <property type="entry name" value="AlcB"/>
    <property type="match status" value="1"/>
</dbReference>
<sequence length="765" mass="83969">MRITIEPLDVETHVGALHRWVTHPRSVYWGMLAATAADVAAEYHRIAEHPHHDAWLGRVDGAPAFLVETYDPARSDLAGLTHLIDDLADGDLGMHVLIGPTSGEPVAGYTTAVFRAVMEHCFSDAAVRRVVVEPDARNEAIRRKNTDAGFTELREIPLAGKTAMLSVCTRAAFAATSPAGHLSPENLERAERALVAKAIAEFAHERLLAPVTTGGAGFALHGPVSTYSFCARRFALDHWVVDAGSLIRRADGVEAPLDAQAFIVEFAPVLGIPPQLLPTYLEEIAATLASSCWKIAHQRLTAAELVDADQQTVEGAMSEGHPAFVANNGRIGFDIEDHARWAPETSNDLRLLWLAVRRDQSHLSLGRGVSEEALYAAELGGATLARFASRLAVLGLEADDYRYLPVHPWQWRHKLAITFAPDVARRHLVLLGEGEDEHRPQQSIRTYFNTSRPERHYVKTALSIQNMGFMRGLSPAYMRATPAINDWVADLVEGDVELKERGFGVLRELAAIGWTGDVFHGLSDPSAYRKMVAALWRESPVPRLAPGERAATMAALLHRDHAGASYAAELVRASGIPARAWVRTYLDAYLRPVVHCLLAHDLAFMPHGENLIMVLRDHVPVRMFMKDIGEEIAVIGDRPLPPEVARVRADVPFEDLSLPVHTDVFDGFLRYLAAILDDEGVLPEAAFWAEARACIADHAADHPELAEAAARYDFLRAEFRHSCLNRLQLRNTLQMVDITDQSESLMFAGTLVNPVAGPVAGPVEG</sequence>
<keyword evidence="7" id="KW-0808">Transferase</keyword>
<name>A0A3A5HGN3_9ACTN</name>
<dbReference type="InterPro" id="IPR022770">
    <property type="entry name" value="IucA/IucC-like_C"/>
</dbReference>
<comment type="pathway">
    <text evidence="2">Siderophore biosynthesis; mycobactin biosynthesis.</text>
</comment>
<dbReference type="Gene3D" id="6.10.250.3370">
    <property type="match status" value="1"/>
</dbReference>
<evidence type="ECO:0000313" key="8">
    <source>
        <dbReference type="Proteomes" id="UP000276542"/>
    </source>
</evidence>
<dbReference type="InterPro" id="IPR019432">
    <property type="entry name" value="Acyltransferase_MbtK/IucB-like"/>
</dbReference>
<comment type="caution">
    <text evidence="7">The sequence shown here is derived from an EMBL/GenBank/DDBJ whole genome shotgun (WGS) entry which is preliminary data.</text>
</comment>
<dbReference type="InterPro" id="IPR016181">
    <property type="entry name" value="Acyl_CoA_acyltransferase"/>
</dbReference>
<feature type="domain" description="Acyltransferase MbtK/IucB-like conserved" evidence="6">
    <location>
        <begin position="6"/>
        <end position="53"/>
    </location>
</feature>
<dbReference type="GO" id="GO:0019290">
    <property type="term" value="P:siderophore biosynthetic process"/>
    <property type="evidence" value="ECO:0007669"/>
    <property type="project" value="InterPro"/>
</dbReference>
<dbReference type="PANTHER" id="PTHR34384:SF6">
    <property type="entry name" value="STAPHYLOFERRIN B SYNTHASE"/>
    <property type="match status" value="1"/>
</dbReference>
<gene>
    <name evidence="7" type="ORF">D4739_13045</name>
</gene>
<dbReference type="AlphaFoldDB" id="A0A3A5HGN3"/>
<evidence type="ECO:0000256" key="5">
    <source>
        <dbReference type="ARBA" id="ARBA00031122"/>
    </source>
</evidence>
<organism evidence="7 8">
    <name type="scientific">Nocardioides cavernaquae</name>
    <dbReference type="NCBI Taxonomy" id="2321396"/>
    <lineage>
        <taxon>Bacteria</taxon>
        <taxon>Bacillati</taxon>
        <taxon>Actinomycetota</taxon>
        <taxon>Actinomycetes</taxon>
        <taxon>Propionibacteriales</taxon>
        <taxon>Nocardioidaceae</taxon>
        <taxon>Nocardioides</taxon>
    </lineage>
</organism>
<dbReference type="EMBL" id="QYRP01000002">
    <property type="protein sequence ID" value="RJS47050.1"/>
    <property type="molecule type" value="Genomic_DNA"/>
</dbReference>
<proteinExistence type="inferred from homology"/>
<dbReference type="Pfam" id="PF06276">
    <property type="entry name" value="FhuF"/>
    <property type="match status" value="1"/>
</dbReference>
<evidence type="ECO:0000256" key="1">
    <source>
        <dbReference type="ARBA" id="ARBA00003818"/>
    </source>
</evidence>
<dbReference type="OrthoDB" id="495728at2"/>
<dbReference type="Pfam" id="PF13523">
    <property type="entry name" value="Acetyltransf_8"/>
    <property type="match status" value="1"/>
</dbReference>
<dbReference type="InterPro" id="IPR037455">
    <property type="entry name" value="LucA/IucC-like"/>
</dbReference>
<evidence type="ECO:0000256" key="2">
    <source>
        <dbReference type="ARBA" id="ARBA00005102"/>
    </source>
</evidence>
<dbReference type="Gene3D" id="3.40.630.30">
    <property type="match status" value="1"/>
</dbReference>
<dbReference type="Gene3D" id="3.30.310.280">
    <property type="match status" value="1"/>
</dbReference>
<protein>
    <recommendedName>
        <fullName evidence="4">Lysine N-acyltransferase MbtK</fullName>
    </recommendedName>
    <alternativeName>
        <fullName evidence="5">Mycobactin synthase protein K</fullName>
    </alternativeName>
</protein>
<dbReference type="Proteomes" id="UP000276542">
    <property type="component" value="Unassembled WGS sequence"/>
</dbReference>
<dbReference type="Gene3D" id="1.10.510.40">
    <property type="match status" value="1"/>
</dbReference>
<reference evidence="8" key="1">
    <citation type="submission" date="2018-09" db="EMBL/GenBank/DDBJ databases">
        <authorList>
            <person name="Zhu H."/>
        </authorList>
    </citation>
    <scope>NUCLEOTIDE SEQUENCE [LARGE SCALE GENOMIC DNA]</scope>
    <source>
        <strain evidence="8">K1W22B-1</strain>
    </source>
</reference>
<dbReference type="GO" id="GO:0016746">
    <property type="term" value="F:acyltransferase activity"/>
    <property type="evidence" value="ECO:0007669"/>
    <property type="project" value="InterPro"/>
</dbReference>
<dbReference type="UniPathway" id="UPA00011"/>
<evidence type="ECO:0000256" key="3">
    <source>
        <dbReference type="ARBA" id="ARBA00007832"/>
    </source>
</evidence>
<evidence type="ECO:0000256" key="4">
    <source>
        <dbReference type="ARBA" id="ARBA00020586"/>
    </source>
</evidence>
<dbReference type="GO" id="GO:0016881">
    <property type="term" value="F:acid-amino acid ligase activity"/>
    <property type="evidence" value="ECO:0007669"/>
    <property type="project" value="UniProtKB-ARBA"/>
</dbReference>
<accession>A0A3A5HGN3</accession>
<keyword evidence="8" id="KW-1185">Reference proteome</keyword>
<evidence type="ECO:0000259" key="6">
    <source>
        <dbReference type="SMART" id="SM01006"/>
    </source>
</evidence>
<comment type="function">
    <text evidence="1">Acyltransferase required for the direct transfer of medium- to long-chain fatty acyl moieties from a carrier protein (MbtL) on to the epsilon-amino group of lysine residue in the mycobactin core.</text>
</comment>
<dbReference type="SUPFAM" id="SSF55729">
    <property type="entry name" value="Acyl-CoA N-acyltransferases (Nat)"/>
    <property type="match status" value="1"/>
</dbReference>